<evidence type="ECO:0000256" key="10">
    <source>
        <dbReference type="ARBA" id="ARBA00023316"/>
    </source>
</evidence>
<keyword evidence="7" id="KW-0479">Metal-binding</keyword>
<comment type="similarity">
    <text evidence="4">Belongs to the N-acetylmuramoyl-L-alanine amidase 2 family.</text>
</comment>
<dbReference type="Proteomes" id="UP000574067">
    <property type="component" value="Unassembled WGS sequence"/>
</dbReference>
<comment type="subcellular location">
    <subcellularLocation>
        <location evidence="3">Cytoplasm</location>
    </subcellularLocation>
</comment>
<comment type="caution">
    <text evidence="14">The sequence shown here is derived from an EMBL/GenBank/DDBJ whole genome shotgun (WGS) entry which is preliminary data.</text>
</comment>
<dbReference type="SUPFAM" id="SSF55846">
    <property type="entry name" value="N-acetylmuramoyl-L-alanine amidase-like"/>
    <property type="match status" value="1"/>
</dbReference>
<dbReference type="CDD" id="cd06583">
    <property type="entry name" value="PGRP"/>
    <property type="match status" value="1"/>
</dbReference>
<dbReference type="AlphaFoldDB" id="A0A848F549"/>
<dbReference type="InterPro" id="IPR002502">
    <property type="entry name" value="Amidase_domain"/>
</dbReference>
<dbReference type="GO" id="GO:0046872">
    <property type="term" value="F:metal ion binding"/>
    <property type="evidence" value="ECO:0007669"/>
    <property type="project" value="UniProtKB-KW"/>
</dbReference>
<dbReference type="EC" id="3.5.1.28" evidence="5"/>
<dbReference type="EMBL" id="JABBFW010000005">
    <property type="protein sequence ID" value="NML15177.1"/>
    <property type="molecule type" value="Genomic_DNA"/>
</dbReference>
<keyword evidence="10" id="KW-0961">Cell wall biogenesis/degradation</keyword>
<comment type="cofactor">
    <cofactor evidence="2">
        <name>Zn(2+)</name>
        <dbReference type="ChEBI" id="CHEBI:29105"/>
    </cofactor>
</comment>
<keyword evidence="8 14" id="KW-0378">Hydrolase</keyword>
<comment type="catalytic activity">
    <reaction evidence="1">
        <text>Hydrolyzes the link between N-acetylmuramoyl residues and L-amino acid residues in certain cell-wall glycopeptides.</text>
        <dbReference type="EC" id="3.5.1.28"/>
    </reaction>
</comment>
<evidence type="ECO:0000256" key="8">
    <source>
        <dbReference type="ARBA" id="ARBA00022801"/>
    </source>
</evidence>
<keyword evidence="15" id="KW-1185">Reference proteome</keyword>
<evidence type="ECO:0000256" key="11">
    <source>
        <dbReference type="ARBA" id="ARBA00039257"/>
    </source>
</evidence>
<reference evidence="14 15" key="1">
    <citation type="submission" date="2020-04" db="EMBL/GenBank/DDBJ databases">
        <title>Azohydromonas sp. isolated from soil.</title>
        <authorList>
            <person name="Dahal R.H."/>
        </authorList>
    </citation>
    <scope>NUCLEOTIDE SEQUENCE [LARGE SCALE GENOMIC DNA]</scope>
    <source>
        <strain evidence="14 15">G-1-1-14</strain>
    </source>
</reference>
<evidence type="ECO:0000313" key="15">
    <source>
        <dbReference type="Proteomes" id="UP000574067"/>
    </source>
</evidence>
<evidence type="ECO:0000256" key="12">
    <source>
        <dbReference type="ARBA" id="ARBA00042615"/>
    </source>
</evidence>
<evidence type="ECO:0000259" key="13">
    <source>
        <dbReference type="SMART" id="SM00644"/>
    </source>
</evidence>
<dbReference type="PANTHER" id="PTHR30417:SF4">
    <property type="entry name" value="1,6-ANHYDRO-N-ACETYLMURAMYL-L-ALANINE AMIDASE AMPD"/>
    <property type="match status" value="1"/>
</dbReference>
<evidence type="ECO:0000256" key="5">
    <source>
        <dbReference type="ARBA" id="ARBA00011901"/>
    </source>
</evidence>
<gene>
    <name evidence="14" type="primary">ampD</name>
    <name evidence="14" type="ORF">HHL10_09315</name>
</gene>
<dbReference type="PANTHER" id="PTHR30417">
    <property type="entry name" value="N-ACETYLMURAMOYL-L-ALANINE AMIDASE AMID"/>
    <property type="match status" value="1"/>
</dbReference>
<organism evidence="14 15">
    <name type="scientific">Azohydromonas caseinilytica</name>
    <dbReference type="NCBI Taxonomy" id="2728836"/>
    <lineage>
        <taxon>Bacteria</taxon>
        <taxon>Pseudomonadati</taxon>
        <taxon>Pseudomonadota</taxon>
        <taxon>Betaproteobacteria</taxon>
        <taxon>Burkholderiales</taxon>
        <taxon>Sphaerotilaceae</taxon>
        <taxon>Azohydromonas</taxon>
    </lineage>
</organism>
<dbReference type="NCBIfam" id="NF008758">
    <property type="entry name" value="PRK11789.1"/>
    <property type="match status" value="1"/>
</dbReference>
<dbReference type="RefSeq" id="WP_169160086.1">
    <property type="nucleotide sequence ID" value="NZ_JABBFW010000005.1"/>
</dbReference>
<dbReference type="Pfam" id="PF01510">
    <property type="entry name" value="Amidase_2"/>
    <property type="match status" value="1"/>
</dbReference>
<sequence>MSGSAPPAAEADWSQGWYAPARRCPSPNFGPRPAGVDIDLAVIHSISLPPGVYGGDAIERLFTNRLNWDAHPYFQQIRGLEVSAHFLLRRNGELLQFVSCDERAWHAGRSSWRGRDNCNDFSIGIELEGLEGHSFAAGQYRRLARLLRALARRYPLLHATGHEDIAPGRKHDPGAGFSWPLLARLSGWPLEGRALHIRP</sequence>
<evidence type="ECO:0000256" key="4">
    <source>
        <dbReference type="ARBA" id="ARBA00007553"/>
    </source>
</evidence>
<evidence type="ECO:0000313" key="14">
    <source>
        <dbReference type="EMBL" id="NML15177.1"/>
    </source>
</evidence>
<evidence type="ECO:0000256" key="2">
    <source>
        <dbReference type="ARBA" id="ARBA00001947"/>
    </source>
</evidence>
<proteinExistence type="inferred from homology"/>
<dbReference type="GO" id="GO:0009254">
    <property type="term" value="P:peptidoglycan turnover"/>
    <property type="evidence" value="ECO:0007669"/>
    <property type="project" value="TreeGrafter"/>
</dbReference>
<evidence type="ECO:0000256" key="6">
    <source>
        <dbReference type="ARBA" id="ARBA00022490"/>
    </source>
</evidence>
<dbReference type="GO" id="GO:0008745">
    <property type="term" value="F:N-acetylmuramoyl-L-alanine amidase activity"/>
    <property type="evidence" value="ECO:0007669"/>
    <property type="project" value="UniProtKB-EC"/>
</dbReference>
<evidence type="ECO:0000256" key="3">
    <source>
        <dbReference type="ARBA" id="ARBA00004496"/>
    </source>
</evidence>
<dbReference type="SMART" id="SM00644">
    <property type="entry name" value="Ami_2"/>
    <property type="match status" value="1"/>
</dbReference>
<dbReference type="InterPro" id="IPR051206">
    <property type="entry name" value="NAMLAA_amidase_2"/>
</dbReference>
<keyword evidence="9" id="KW-0862">Zinc</keyword>
<accession>A0A848F549</accession>
<evidence type="ECO:0000256" key="9">
    <source>
        <dbReference type="ARBA" id="ARBA00022833"/>
    </source>
</evidence>
<evidence type="ECO:0000256" key="1">
    <source>
        <dbReference type="ARBA" id="ARBA00001561"/>
    </source>
</evidence>
<dbReference type="InterPro" id="IPR036505">
    <property type="entry name" value="Amidase/PGRP_sf"/>
</dbReference>
<feature type="domain" description="N-acetylmuramoyl-L-alanine amidase" evidence="13">
    <location>
        <begin position="26"/>
        <end position="174"/>
    </location>
</feature>
<evidence type="ECO:0000256" key="7">
    <source>
        <dbReference type="ARBA" id="ARBA00022723"/>
    </source>
</evidence>
<name>A0A848F549_9BURK</name>
<keyword evidence="6" id="KW-0963">Cytoplasm</keyword>
<dbReference type="Gene3D" id="3.40.80.10">
    <property type="entry name" value="Peptidoglycan recognition protein-like"/>
    <property type="match status" value="1"/>
</dbReference>
<dbReference type="GO" id="GO:0071555">
    <property type="term" value="P:cell wall organization"/>
    <property type="evidence" value="ECO:0007669"/>
    <property type="project" value="UniProtKB-KW"/>
</dbReference>
<protein>
    <recommendedName>
        <fullName evidence="11">1,6-anhydro-N-acetylmuramyl-L-alanine amidase AmpD</fullName>
        <ecNumber evidence="5">3.5.1.28</ecNumber>
    </recommendedName>
    <alternativeName>
        <fullName evidence="12">N-acetylmuramoyl-L-alanine amidase</fullName>
    </alternativeName>
</protein>
<dbReference type="GO" id="GO:0005737">
    <property type="term" value="C:cytoplasm"/>
    <property type="evidence" value="ECO:0007669"/>
    <property type="project" value="UniProtKB-SubCell"/>
</dbReference>
<dbReference type="GO" id="GO:0009253">
    <property type="term" value="P:peptidoglycan catabolic process"/>
    <property type="evidence" value="ECO:0007669"/>
    <property type="project" value="InterPro"/>
</dbReference>